<dbReference type="RefSeq" id="WP_091822345.1">
    <property type="nucleotide sequence ID" value="NZ_FNRJ01000001.1"/>
</dbReference>
<dbReference type="InterPro" id="IPR036685">
    <property type="entry name" value="YehU-like_sf"/>
</dbReference>
<evidence type="ECO:0000256" key="1">
    <source>
        <dbReference type="ARBA" id="ARBA00006450"/>
    </source>
</evidence>
<keyword evidence="3" id="KW-1185">Reference proteome</keyword>
<gene>
    <name evidence="2" type="ORF">SAMN02745729_101427</name>
</gene>
<dbReference type="STRING" id="1122198.SAMN02745729_101427"/>
<proteinExistence type="inferred from homology"/>
<evidence type="ECO:0000313" key="2">
    <source>
        <dbReference type="EMBL" id="SEA08839.1"/>
    </source>
</evidence>
<dbReference type="Proteomes" id="UP000242469">
    <property type="component" value="Unassembled WGS sequence"/>
</dbReference>
<evidence type="ECO:0000313" key="3">
    <source>
        <dbReference type="Proteomes" id="UP000242469"/>
    </source>
</evidence>
<sequence>MIVPWQSLDPDTLQNLLEEFVSRDGTDYGEQELSLAQKAEQIRLKLIRGEAVLLFSESTGQCNIVPRERLPEFDH</sequence>
<dbReference type="AlphaFoldDB" id="A0A1H3YB86"/>
<dbReference type="OrthoDB" id="6120729at2"/>
<dbReference type="SUPFAM" id="SSF118001">
    <property type="entry name" value="YehU-like"/>
    <property type="match status" value="1"/>
</dbReference>
<dbReference type="InterPro" id="IPR010648">
    <property type="entry name" value="UPF0270"/>
</dbReference>
<organism evidence="2 3">
    <name type="scientific">Marinobacterium iners DSM 11526</name>
    <dbReference type="NCBI Taxonomy" id="1122198"/>
    <lineage>
        <taxon>Bacteria</taxon>
        <taxon>Pseudomonadati</taxon>
        <taxon>Pseudomonadota</taxon>
        <taxon>Gammaproteobacteria</taxon>
        <taxon>Oceanospirillales</taxon>
        <taxon>Oceanospirillaceae</taxon>
        <taxon>Marinobacterium</taxon>
    </lineage>
</organism>
<name>A0A1H3YB86_9GAMM</name>
<protein>
    <submittedName>
        <fullName evidence="2">Uncharacterized protein</fullName>
    </submittedName>
</protein>
<reference evidence="3" key="1">
    <citation type="submission" date="2016-10" db="EMBL/GenBank/DDBJ databases">
        <authorList>
            <person name="Varghese N."/>
            <person name="Submissions S."/>
        </authorList>
    </citation>
    <scope>NUCLEOTIDE SEQUENCE [LARGE SCALE GENOMIC DNA]</scope>
    <source>
        <strain evidence="3">DSM 11526</strain>
    </source>
</reference>
<dbReference type="NCBIfam" id="NF003438">
    <property type="entry name" value="PRK04966.1"/>
    <property type="match status" value="1"/>
</dbReference>
<dbReference type="Pfam" id="PF06794">
    <property type="entry name" value="UPF0270"/>
    <property type="match status" value="1"/>
</dbReference>
<accession>A0A1H3YB86</accession>
<comment type="similarity">
    <text evidence="1">Belongs to the UPF0270 family.</text>
</comment>
<dbReference type="PIRSF" id="PIRSF006169">
    <property type="entry name" value="UCP006169"/>
    <property type="match status" value="1"/>
</dbReference>
<dbReference type="EMBL" id="FNRJ01000001">
    <property type="protein sequence ID" value="SEA08839.1"/>
    <property type="molecule type" value="Genomic_DNA"/>
</dbReference>
<dbReference type="Gene3D" id="1.10.10.610">
    <property type="entry name" value="YehU-like"/>
    <property type="match status" value="1"/>
</dbReference>